<feature type="region of interest" description="Disordered" evidence="1">
    <location>
        <begin position="925"/>
        <end position="959"/>
    </location>
</feature>
<dbReference type="SUPFAM" id="SSF56672">
    <property type="entry name" value="DNA/RNA polymerases"/>
    <property type="match status" value="1"/>
</dbReference>
<organism evidence="2 3">
    <name type="scientific">Symbiodinium natans</name>
    <dbReference type="NCBI Taxonomy" id="878477"/>
    <lineage>
        <taxon>Eukaryota</taxon>
        <taxon>Sar</taxon>
        <taxon>Alveolata</taxon>
        <taxon>Dinophyceae</taxon>
        <taxon>Suessiales</taxon>
        <taxon>Symbiodiniaceae</taxon>
        <taxon>Symbiodinium</taxon>
    </lineage>
</organism>
<evidence type="ECO:0000313" key="2">
    <source>
        <dbReference type="EMBL" id="CAE7246779.1"/>
    </source>
</evidence>
<feature type="compositionally biased region" description="Acidic residues" evidence="1">
    <location>
        <begin position="547"/>
        <end position="556"/>
    </location>
</feature>
<accession>A0A812LGW5</accession>
<reference evidence="2" key="1">
    <citation type="submission" date="2021-02" db="EMBL/GenBank/DDBJ databases">
        <authorList>
            <person name="Dougan E. K."/>
            <person name="Rhodes N."/>
            <person name="Thang M."/>
            <person name="Chan C."/>
        </authorList>
    </citation>
    <scope>NUCLEOTIDE SEQUENCE</scope>
</reference>
<dbReference type="PANTHER" id="PTHR33050">
    <property type="entry name" value="REVERSE TRANSCRIPTASE DOMAIN-CONTAINING PROTEIN"/>
    <property type="match status" value="1"/>
</dbReference>
<evidence type="ECO:0000256" key="1">
    <source>
        <dbReference type="SAM" id="MobiDB-lite"/>
    </source>
</evidence>
<dbReference type="SUPFAM" id="SSF47823">
    <property type="entry name" value="lambda integrase-like, N-terminal domain"/>
    <property type="match status" value="1"/>
</dbReference>
<gene>
    <name evidence="2" type="primary">dnajb6-b</name>
    <name evidence="2" type="ORF">SNAT2548_LOCUS11763</name>
</gene>
<feature type="compositionally biased region" description="Basic and acidic residues" evidence="1">
    <location>
        <begin position="935"/>
        <end position="947"/>
    </location>
</feature>
<dbReference type="InterPro" id="IPR043502">
    <property type="entry name" value="DNA/RNA_pol_sf"/>
</dbReference>
<keyword evidence="3" id="KW-1185">Reference proteome</keyword>
<protein>
    <submittedName>
        <fullName evidence="2">Dnajb6-b protein</fullName>
    </submittedName>
</protein>
<comment type="caution">
    <text evidence="2">The sequence shown here is derived from an EMBL/GenBank/DDBJ whole genome shotgun (WGS) entry which is preliminary data.</text>
</comment>
<proteinExistence type="predicted"/>
<dbReference type="EMBL" id="CAJNDS010001092">
    <property type="protein sequence ID" value="CAE7246779.1"/>
    <property type="molecule type" value="Genomic_DNA"/>
</dbReference>
<name>A0A812LGW5_9DINO</name>
<dbReference type="Proteomes" id="UP000604046">
    <property type="component" value="Unassembled WGS sequence"/>
</dbReference>
<feature type="non-terminal residue" evidence="2">
    <location>
        <position position="1"/>
    </location>
</feature>
<feature type="region of interest" description="Disordered" evidence="1">
    <location>
        <begin position="528"/>
        <end position="556"/>
    </location>
</feature>
<dbReference type="InterPro" id="IPR052055">
    <property type="entry name" value="Hepadnavirus_pol/RT"/>
</dbReference>
<feature type="compositionally biased region" description="Low complexity" evidence="1">
    <location>
        <begin position="535"/>
        <end position="544"/>
    </location>
</feature>
<sequence length="2234" mass="245154">EGHLCLFVSEFCRAMAELDVDEALRVGWQQLAAPVPNMAWESGIVGVALGKITMTEFVVPGLSVTFQRPVAHALPGVDSVACASAHVCGAIQVSKRRRVVSEIYQKCVRAGRPTVGEDDARRDTAIQQWAVALLTAPDSSDVGRAAVLDAASANSDDVLGFACVIVSDIVAMKSTSTLVKRVGAIRRFLQWCETGEATALPFHEGTLYVYVRHLWDIQAAPSSGQSFVEAVRFAAALFGIVSAQGSSFGCLSKRVCGVSARLAASGGAIKQAPPLTADQIIMLERVAVRSTSSQDRLLAGSLLILLYGRCRFGDGQRATSFLIDLAPGAKEGFVEFAVRHFKTAVGVKKKRMLLPVVVPIFSLSGESWFSAWLDARADLGLSREGTLVVPLLPCFDSTGRPTSAALSSSEGGAVLRTFIGGLGEGSQRVTSHSLKTTLLSWTAKYGLQLPVRRILGYHLDPAAATTETYARDAMAAPLRELVVVLQKVQCGAFRPDETRSGMFCATGPVPSAGCQGFVDTSLSRDAELTDDSDTDAASKGSSRSADSDSEPETLDDDAPLFQLVPARLRPQLLCAASGRKLFRNKYSGVFHIQADGERLVCGRCVTDNFAEFASTSAKPWCLSLRFYRGVTLLKSVSYSVAVEESEALRKQDIRTFGELAFAASSQPGQIDDSMFSDLVKTCFGVEDASAASLGLRSKLRRVVFEAITFTVQSISQRATGTAEDGGACKMPPQERDRRLCDQRKRLSGLLVKHATEPAHMLVDKFVKMAHEACLCYVPLSACVSREDEMSCAKTDKKLLSLEHNKIVFKAKEPTVHVDLGSEMRVHQALLRRALAADQAGLISFKVLDSIHQDLLSHLSRPAPPGFDSPSIQSLLRADQQLWKLVADSVGSNIQQCESGEKPLDKAFKEFCHDATVVFHLLPTPSAPKIRKDPKKRQVDEGEAERAEVPNGKKRRDDKGAVRMPKALQGLPAKSKSGVPFCFNFNLEHGCDEEVSGDPCRCRRGLHLCMKCFKPHGQHKCNARLAGHLRLRDFHVLHMRHSASLQKRSSYVNLFLKSQRALAADLLRCSSVLYVVFVLPDLCDECGIVLEWVCNQCVELSKRRVSWTLVDRADGAFWSRVYGLLQSSGVDFHTTSFQIRSTGSKTPSNVALWSSGPELSQLRPVYDCGAWRPERGILYLPPTVCQHWSFIIEDLARARGCVLSAASIAQLRDWSNRAALGDQPRGGRVPPLLTDFLAPRKYRLSQCPALKGILPGGRVPDHLPFPKGSRVLRVSPTDADGGSFVMLGLPRDPLDYIQEASQLVHPMERSGHVAEGVQAAIDKHVQESAEALRRDRASFFSGALQSIRNLRVDEDRLHSNMPEHLAKVMQGKRVLFLGELLQKIQHPDKSLIQHLSQGFPLLGWLEPSGVFAPSLKPPALRSDELERMAPEMNESTCSSCVQSRRPDVDRALWESTLEEVAKGWADGPYDLDGAKQTSGGKLVVSRRFAVVQKDKIRAIDDFSASHINLSTGLREKVRVESVDAAAAMIRQWMLALKGTGRRLVGKSFDLKSAYRQIGVCKEHLFASWVCLYNPETGAPALFRLHALPFGASASVPDFLRCAEAIKCAGARCIFLSWTSFFDDFICVCPEDCAEETDKATRVFFELLGWQLALEPKKNKPFASKFQALGVEFDLTNAADGVLRISNTESRKEELGRAIDDVLSSGRLSFKTATSLRSRMLFAESQIFGRFAKKAINLLGKHADNAHNVLDVDRELRAALEWLRNRVVYGSPREVSVAKRKTFLLFLDGACDNESPSLQSSVGGVLIDKEAGPQSSFGEIVPNEAVSAWKTKVPKGAKQLNFEAEVMPYVVALKCWADVLRGALLLIFIDNDAARHAWVSASAHSLHASNMIHHALAVEADLGVDAYFCRVPTHSNIADAPVWRRRQRKVRDFWRRALFWLYVLELFEVPLSWRKVAGGTSLCWIGYQLDVFKFEKGIGPGQFRAVLGRLSFIAGALPHVRPFLGPLFAWSAHLDSGLVQLPLSVRLILGFIRMEVEKAPMTPPKPLTMCVGEVFGVDAKAEGDVIVVGGWESLGGTSPRHARWFSRRLDRQSAPLGICERRAIFCLELVGTLLAATRSCDKMMTTTSFPLCLVLMELSVQLCGMGAVLHLGWVPREQNVEADALTNEDFSAFDLAKRVHVVPEDLGFQVLPQLMSAAVELDAEIRQTKADKAGSLSEAGQGARRKKGELRWIEPW</sequence>
<dbReference type="OrthoDB" id="443763at2759"/>
<evidence type="ECO:0000313" key="3">
    <source>
        <dbReference type="Proteomes" id="UP000604046"/>
    </source>
</evidence>
<dbReference type="PANTHER" id="PTHR33050:SF7">
    <property type="entry name" value="RIBONUCLEASE H"/>
    <property type="match status" value="1"/>
</dbReference>